<dbReference type="EMBL" id="CP016591">
    <property type="protein sequence ID" value="ANY19658.1"/>
    <property type="molecule type" value="Genomic_DNA"/>
</dbReference>
<feature type="signal peptide" evidence="1">
    <location>
        <begin position="1"/>
        <end position="26"/>
    </location>
</feature>
<feature type="chain" id="PRO_5008534016" description="UrcA family protein" evidence="1">
    <location>
        <begin position="27"/>
        <end position="117"/>
    </location>
</feature>
<accession>A0A1B2AC37</accession>
<name>A0A1B2AC37_9SPHN</name>
<dbReference type="KEGG" id="ado:A6F68_01140"/>
<sequence>MRTLRAVALPVIGGAFLMLSPGNAFAQTPEIVVSARMPVPEGHEAVKLVVGIEDFDLTTPAGAAGMEKRIGAVIKRFCAPPPRAQRWAVKDGKACSEYAWASARPQMDQAVKAARRM</sequence>
<protein>
    <recommendedName>
        <fullName evidence="4">UrcA family protein</fullName>
    </recommendedName>
</protein>
<reference evidence="2 3" key="1">
    <citation type="submission" date="2016-07" db="EMBL/GenBank/DDBJ databases">
        <title>Complete genome sequence of Altererythrobacter dongtanensis KCTC 22672, a type strain with esterase isolated from tidal flat.</title>
        <authorList>
            <person name="Cheng H."/>
            <person name="Wu Y.-H."/>
            <person name="Zhou P."/>
            <person name="Huo Y.-Y."/>
            <person name="Wang C.-S."/>
            <person name="Xu X.-W."/>
        </authorList>
    </citation>
    <scope>NUCLEOTIDE SEQUENCE [LARGE SCALE GENOMIC DNA]</scope>
    <source>
        <strain evidence="2 3">KCTC 22672</strain>
    </source>
</reference>
<dbReference type="RefSeq" id="WP_067677239.1">
    <property type="nucleotide sequence ID" value="NZ_CP016591.1"/>
</dbReference>
<dbReference type="NCBIfam" id="TIGR04433">
    <property type="entry name" value="UrcA_uranyl"/>
    <property type="match status" value="1"/>
</dbReference>
<gene>
    <name evidence="2" type="ORF">A6F68_01140</name>
</gene>
<evidence type="ECO:0000313" key="2">
    <source>
        <dbReference type="EMBL" id="ANY19658.1"/>
    </source>
</evidence>
<evidence type="ECO:0008006" key="4">
    <source>
        <dbReference type="Google" id="ProtNLM"/>
    </source>
</evidence>
<keyword evidence="3" id="KW-1185">Reference proteome</keyword>
<dbReference type="Proteomes" id="UP000092932">
    <property type="component" value="Chromosome"/>
</dbReference>
<evidence type="ECO:0000313" key="3">
    <source>
        <dbReference type="Proteomes" id="UP000092932"/>
    </source>
</evidence>
<evidence type="ECO:0000256" key="1">
    <source>
        <dbReference type="SAM" id="SignalP"/>
    </source>
</evidence>
<organism evidence="2 3">
    <name type="scientific">Tsuneonella dongtanensis</name>
    <dbReference type="NCBI Taxonomy" id="692370"/>
    <lineage>
        <taxon>Bacteria</taxon>
        <taxon>Pseudomonadati</taxon>
        <taxon>Pseudomonadota</taxon>
        <taxon>Alphaproteobacteria</taxon>
        <taxon>Sphingomonadales</taxon>
        <taxon>Erythrobacteraceae</taxon>
        <taxon>Tsuneonella</taxon>
    </lineage>
</organism>
<dbReference type="InterPro" id="IPR030972">
    <property type="entry name" value="UrcA_uranyl"/>
</dbReference>
<proteinExistence type="predicted"/>
<dbReference type="AlphaFoldDB" id="A0A1B2AC37"/>
<keyword evidence="1" id="KW-0732">Signal</keyword>